<dbReference type="EMBL" id="CP038438">
    <property type="protein sequence ID" value="QBX41444.1"/>
    <property type="molecule type" value="Genomic_DNA"/>
</dbReference>
<reference evidence="1 2" key="1">
    <citation type="submission" date="2019-03" db="EMBL/GenBank/DDBJ databases">
        <title>Complete genome sequence of the plant growth promoting strain Pseudomonas fluorescens LBUM677.</title>
        <authorList>
            <person name="Novinscak A."/>
            <person name="Joly D."/>
            <person name="Filion M."/>
        </authorList>
    </citation>
    <scope>NUCLEOTIDE SEQUENCE [LARGE SCALE GENOMIC DNA]</scope>
    <source>
        <strain evidence="1 2">LBUM677</strain>
    </source>
</reference>
<evidence type="ECO:0000313" key="2">
    <source>
        <dbReference type="Proteomes" id="UP000295797"/>
    </source>
</evidence>
<accession>A0AAP9CIN0</accession>
<dbReference type="RefSeq" id="WP_135295666.1">
    <property type="nucleotide sequence ID" value="NZ_CP038438.1"/>
</dbReference>
<sequence>MEQLSPFEQGVLMALVSLSATIRSTPGFDGAALTKAAQYFTDNPAQGCESGAAKTAYEWPLNILKTDLAQLQQMLNADKTRN</sequence>
<dbReference type="Proteomes" id="UP000295797">
    <property type="component" value="Chromosome"/>
</dbReference>
<proteinExistence type="predicted"/>
<name>A0AAP9CIN0_PSEFL</name>
<gene>
    <name evidence="1" type="ORF">E4T63_12950</name>
</gene>
<evidence type="ECO:0000313" key="1">
    <source>
        <dbReference type="EMBL" id="QBX41444.1"/>
    </source>
</evidence>
<dbReference type="AlphaFoldDB" id="A0AAP9CIN0"/>
<protein>
    <submittedName>
        <fullName evidence="1">Uncharacterized protein</fullName>
    </submittedName>
</protein>
<organism evidence="1 2">
    <name type="scientific">Pseudomonas fluorescens</name>
    <dbReference type="NCBI Taxonomy" id="294"/>
    <lineage>
        <taxon>Bacteria</taxon>
        <taxon>Pseudomonadati</taxon>
        <taxon>Pseudomonadota</taxon>
        <taxon>Gammaproteobacteria</taxon>
        <taxon>Pseudomonadales</taxon>
        <taxon>Pseudomonadaceae</taxon>
        <taxon>Pseudomonas</taxon>
    </lineage>
</organism>